<feature type="transmembrane region" description="Helical" evidence="5">
    <location>
        <begin position="12"/>
        <end position="31"/>
    </location>
</feature>
<evidence type="ECO:0000256" key="1">
    <source>
        <dbReference type="ARBA" id="ARBA00022512"/>
    </source>
</evidence>
<organism evidence="7 8">
    <name type="scientific">Pseudolactococcus piscium</name>
    <dbReference type="NCBI Taxonomy" id="1364"/>
    <lineage>
        <taxon>Bacteria</taxon>
        <taxon>Bacillati</taxon>
        <taxon>Bacillota</taxon>
        <taxon>Bacilli</taxon>
        <taxon>Lactobacillales</taxon>
        <taxon>Streptococcaceae</taxon>
        <taxon>Pseudolactococcus</taxon>
    </lineage>
</organism>
<reference evidence="7 8" key="1">
    <citation type="submission" date="2014-12" db="EMBL/GenBank/DDBJ databases">
        <title>Draft genome sequences of 10 type strains of Lactococcus.</title>
        <authorList>
            <person name="Sun Z."/>
            <person name="Zhong Z."/>
            <person name="Liu W."/>
            <person name="Zhang W."/>
            <person name="Zhang H."/>
        </authorList>
    </citation>
    <scope>NUCLEOTIDE SEQUENCE [LARGE SCALE GENOMIC DNA]</scope>
    <source>
        <strain evidence="7 8">DSM 6634</strain>
    </source>
</reference>
<evidence type="ECO:0000256" key="3">
    <source>
        <dbReference type="ARBA" id="ARBA00022729"/>
    </source>
</evidence>
<dbReference type="RefSeq" id="WP_096814390.1">
    <property type="nucleotide sequence ID" value="NZ_JXJW01000009.1"/>
</dbReference>
<keyword evidence="3" id="KW-0732">Signal</keyword>
<dbReference type="AlphaFoldDB" id="A0A2A5RZY5"/>
<dbReference type="PROSITE" id="PS50847">
    <property type="entry name" value="GRAM_POS_ANCHORING"/>
    <property type="match status" value="1"/>
</dbReference>
<evidence type="ECO:0000256" key="2">
    <source>
        <dbReference type="ARBA" id="ARBA00022525"/>
    </source>
</evidence>
<dbReference type="EMBL" id="JXJW01000009">
    <property type="protein sequence ID" value="PCS06773.1"/>
    <property type="molecule type" value="Genomic_DNA"/>
</dbReference>
<dbReference type="Proteomes" id="UP000218282">
    <property type="component" value="Unassembled WGS sequence"/>
</dbReference>
<keyword evidence="5" id="KW-0472">Membrane</keyword>
<evidence type="ECO:0000259" key="6">
    <source>
        <dbReference type="PROSITE" id="PS50847"/>
    </source>
</evidence>
<evidence type="ECO:0000313" key="8">
    <source>
        <dbReference type="Proteomes" id="UP000218282"/>
    </source>
</evidence>
<keyword evidence="8" id="KW-1185">Reference proteome</keyword>
<name>A0A2A5RZY5_9LACT</name>
<evidence type="ECO:0000256" key="4">
    <source>
        <dbReference type="ARBA" id="ARBA00023088"/>
    </source>
</evidence>
<accession>A0A2A5RZY5</accession>
<evidence type="ECO:0000313" key="7">
    <source>
        <dbReference type="EMBL" id="PCS06773.1"/>
    </source>
</evidence>
<dbReference type="NCBIfam" id="TIGR01167">
    <property type="entry name" value="LPXTG_anchor"/>
    <property type="match status" value="1"/>
</dbReference>
<sequence length="39" mass="4325">MLPNTGEQALKFLPIIGAVIIIIAIILFVYIKRKGSKNK</sequence>
<dbReference type="Pfam" id="PF00746">
    <property type="entry name" value="Gram_pos_anchor"/>
    <property type="match status" value="1"/>
</dbReference>
<evidence type="ECO:0000256" key="5">
    <source>
        <dbReference type="SAM" id="Phobius"/>
    </source>
</evidence>
<comment type="caution">
    <text evidence="7">The sequence shown here is derived from an EMBL/GenBank/DDBJ whole genome shotgun (WGS) entry which is preliminary data.</text>
</comment>
<keyword evidence="2" id="KW-0964">Secreted</keyword>
<keyword evidence="5" id="KW-1133">Transmembrane helix</keyword>
<gene>
    <name evidence="7" type="ORF">RU86_GL002216</name>
</gene>
<proteinExistence type="predicted"/>
<feature type="domain" description="Gram-positive cocci surface proteins LPxTG" evidence="6">
    <location>
        <begin position="2"/>
        <end position="39"/>
    </location>
</feature>
<protein>
    <recommendedName>
        <fullName evidence="6">Gram-positive cocci surface proteins LPxTG domain-containing protein</fullName>
    </recommendedName>
</protein>
<keyword evidence="1" id="KW-0134">Cell wall</keyword>
<keyword evidence="5" id="KW-0812">Transmembrane</keyword>
<dbReference type="InterPro" id="IPR019931">
    <property type="entry name" value="LPXTG_anchor"/>
</dbReference>
<keyword evidence="4" id="KW-0572">Peptidoglycan-anchor</keyword>